<accession>A0A5J4S8Y2</accession>
<comment type="caution">
    <text evidence="1">The sequence shown here is derived from an EMBL/GenBank/DDBJ whole genome shotgun (WGS) entry which is preliminary data.</text>
</comment>
<name>A0A5J4S8Y2_9ZZZZ</name>
<evidence type="ECO:0000313" key="1">
    <source>
        <dbReference type="EMBL" id="KAA6342567.1"/>
    </source>
</evidence>
<reference evidence="1" key="1">
    <citation type="submission" date="2019-03" db="EMBL/GenBank/DDBJ databases">
        <title>Single cell metagenomics reveals metabolic interactions within the superorganism composed of flagellate Streblomastix strix and complex community of Bacteroidetes bacteria on its surface.</title>
        <authorList>
            <person name="Treitli S.C."/>
            <person name="Kolisko M."/>
            <person name="Husnik F."/>
            <person name="Keeling P."/>
            <person name="Hampl V."/>
        </authorList>
    </citation>
    <scope>NUCLEOTIDE SEQUENCE</scope>
    <source>
        <strain evidence="1">STM</strain>
    </source>
</reference>
<sequence length="21" mass="2400">LVKSNIIERKGSDKDGEWVII</sequence>
<proteinExistence type="predicted"/>
<feature type="non-terminal residue" evidence="1">
    <location>
        <position position="1"/>
    </location>
</feature>
<dbReference type="AlphaFoldDB" id="A0A5J4S8Y2"/>
<protein>
    <submittedName>
        <fullName evidence="1">Uncharacterized protein</fullName>
    </submittedName>
</protein>
<gene>
    <name evidence="1" type="ORF">EZS27_009675</name>
</gene>
<organism evidence="1">
    <name type="scientific">termite gut metagenome</name>
    <dbReference type="NCBI Taxonomy" id="433724"/>
    <lineage>
        <taxon>unclassified sequences</taxon>
        <taxon>metagenomes</taxon>
        <taxon>organismal metagenomes</taxon>
    </lineage>
</organism>
<dbReference type="EMBL" id="SNRY01000317">
    <property type="protein sequence ID" value="KAA6342567.1"/>
    <property type="molecule type" value="Genomic_DNA"/>
</dbReference>